<evidence type="ECO:0000259" key="7">
    <source>
        <dbReference type="Pfam" id="PF01061"/>
    </source>
</evidence>
<dbReference type="PANTHER" id="PTHR30294">
    <property type="entry name" value="MEMBRANE COMPONENT OF ABC TRANSPORTER YHHJ-RELATED"/>
    <property type="match status" value="1"/>
</dbReference>
<organism evidence="8 9">
    <name type="scientific">Piscirickettsia litoralis</name>
    <dbReference type="NCBI Taxonomy" id="1891921"/>
    <lineage>
        <taxon>Bacteria</taxon>
        <taxon>Pseudomonadati</taxon>
        <taxon>Pseudomonadota</taxon>
        <taxon>Gammaproteobacteria</taxon>
        <taxon>Thiotrichales</taxon>
        <taxon>Piscirickettsiaceae</taxon>
        <taxon>Piscirickettsia</taxon>
    </lineage>
</organism>
<feature type="transmembrane region" description="Helical" evidence="6">
    <location>
        <begin position="155"/>
        <end position="175"/>
    </location>
</feature>
<feature type="transmembrane region" description="Helical" evidence="6">
    <location>
        <begin position="118"/>
        <end position="143"/>
    </location>
</feature>
<proteinExistence type="predicted"/>
<dbReference type="Proteomes" id="UP000094329">
    <property type="component" value="Unassembled WGS sequence"/>
</dbReference>
<protein>
    <recommendedName>
        <fullName evidence="7">ABC-2 type transporter transmembrane domain-containing protein</fullName>
    </recommendedName>
</protein>
<evidence type="ECO:0000256" key="6">
    <source>
        <dbReference type="SAM" id="Phobius"/>
    </source>
</evidence>
<keyword evidence="2" id="KW-1003">Cell membrane</keyword>
<evidence type="ECO:0000256" key="5">
    <source>
        <dbReference type="ARBA" id="ARBA00023136"/>
    </source>
</evidence>
<evidence type="ECO:0000256" key="3">
    <source>
        <dbReference type="ARBA" id="ARBA00022692"/>
    </source>
</evidence>
<keyword evidence="3 6" id="KW-0812">Transmembrane</keyword>
<evidence type="ECO:0000256" key="2">
    <source>
        <dbReference type="ARBA" id="ARBA00022475"/>
    </source>
</evidence>
<dbReference type="PANTHER" id="PTHR30294:SF38">
    <property type="entry name" value="TRANSPORT PERMEASE PROTEIN"/>
    <property type="match status" value="1"/>
</dbReference>
<keyword evidence="9" id="KW-1185">Reference proteome</keyword>
<dbReference type="EMBL" id="MDTU01000001">
    <property type="protein sequence ID" value="ODN42758.1"/>
    <property type="molecule type" value="Genomic_DNA"/>
</dbReference>
<feature type="transmembrane region" description="Helical" evidence="6">
    <location>
        <begin position="85"/>
        <end position="106"/>
    </location>
</feature>
<evidence type="ECO:0000313" key="9">
    <source>
        <dbReference type="Proteomes" id="UP000094329"/>
    </source>
</evidence>
<dbReference type="Pfam" id="PF01061">
    <property type="entry name" value="ABC2_membrane"/>
    <property type="match status" value="1"/>
</dbReference>
<evidence type="ECO:0000256" key="4">
    <source>
        <dbReference type="ARBA" id="ARBA00022989"/>
    </source>
</evidence>
<keyword evidence="4 6" id="KW-1133">Transmembrane helix</keyword>
<dbReference type="InterPro" id="IPR051449">
    <property type="entry name" value="ABC-2_transporter_component"/>
</dbReference>
<keyword evidence="5 6" id="KW-0472">Membrane</keyword>
<feature type="transmembrane region" description="Helical" evidence="6">
    <location>
        <begin position="204"/>
        <end position="224"/>
    </location>
</feature>
<gene>
    <name evidence="8" type="ORF">BGC07_07255</name>
</gene>
<feature type="domain" description="ABC-2 type transporter transmembrane" evidence="7">
    <location>
        <begin position="17"/>
        <end position="196"/>
    </location>
</feature>
<accession>A0ABX3A539</accession>
<name>A0ABX3A539_9GAMM</name>
<comment type="caution">
    <text evidence="8">The sequence shown here is derived from an EMBL/GenBank/DDBJ whole genome shotgun (WGS) entry which is preliminary data.</text>
</comment>
<dbReference type="InterPro" id="IPR013525">
    <property type="entry name" value="ABC2_TM"/>
</dbReference>
<comment type="subcellular location">
    <subcellularLocation>
        <location evidence="1">Cell membrane</location>
        <topology evidence="1">Multi-pass membrane protein</topology>
    </subcellularLocation>
</comment>
<feature type="transmembrane region" description="Helical" evidence="6">
    <location>
        <begin position="38"/>
        <end position="58"/>
    </location>
</feature>
<evidence type="ECO:0000313" key="8">
    <source>
        <dbReference type="EMBL" id="ODN42758.1"/>
    </source>
</evidence>
<reference evidence="8 9" key="1">
    <citation type="submission" date="2016-08" db="EMBL/GenBank/DDBJ databases">
        <title>Draft genome sequence of Candidatus Piscirickettsia litoralis, from seawater.</title>
        <authorList>
            <person name="Wan X."/>
            <person name="Lee A.J."/>
            <person name="Hou S."/>
            <person name="Donachie S.P."/>
        </authorList>
    </citation>
    <scope>NUCLEOTIDE SEQUENCE [LARGE SCALE GENOMIC DNA]</scope>
    <source>
        <strain evidence="8 9">Y2</strain>
    </source>
</reference>
<evidence type="ECO:0000256" key="1">
    <source>
        <dbReference type="ARBA" id="ARBA00004651"/>
    </source>
</evidence>
<sequence length="234" mass="25711">MSEVLGTPIKPPANLTGFIHFNHPNAHQDNNSTIIHNVSAWAVFGMFFIIIPAAGTLLRERDCGVLDRIFIAPAHKAGFLLGKMLSYLVINLCQLLLMFVIAYFIFPLLHLPALELTSLALLLSLTSGLVISITAACTAILLGSWLRSYEQVSSIGSLFVIVAAAIGGIMVPTYLMPENLQLISHYSPLYWAQQLLWQSLNHNFPSLLLIGNSLLFAVVCFLVGSYKLSKISER</sequence>